<evidence type="ECO:0000313" key="2">
    <source>
        <dbReference type="EMBL" id="SDZ81215.1"/>
    </source>
</evidence>
<dbReference type="PANTHER" id="PTHR21180:SF32">
    <property type="entry name" value="ENDONUCLEASE_EXONUCLEASE_PHOSPHATASE FAMILY DOMAIN-CONTAINING PROTEIN 1"/>
    <property type="match status" value="1"/>
</dbReference>
<gene>
    <name evidence="2" type="ORF">SAMN02910418_00256</name>
</gene>
<dbReference type="GO" id="GO:0015628">
    <property type="term" value="P:protein secretion by the type II secretion system"/>
    <property type="evidence" value="ECO:0007669"/>
    <property type="project" value="TreeGrafter"/>
</dbReference>
<evidence type="ECO:0000259" key="1">
    <source>
        <dbReference type="SMART" id="SM00278"/>
    </source>
</evidence>
<dbReference type="NCBIfam" id="TIGR00426">
    <property type="entry name" value="competence protein ComEA helix-hairpin-helix repeat region"/>
    <property type="match status" value="1"/>
</dbReference>
<keyword evidence="3" id="KW-1185">Reference proteome</keyword>
<dbReference type="EMBL" id="FNQV01000002">
    <property type="protein sequence ID" value="SDZ81215.1"/>
    <property type="molecule type" value="Genomic_DNA"/>
</dbReference>
<organism evidence="2 3">
    <name type="scientific">Bowdeniella nasicola</name>
    <dbReference type="NCBI Taxonomy" id="208480"/>
    <lineage>
        <taxon>Bacteria</taxon>
        <taxon>Bacillati</taxon>
        <taxon>Actinomycetota</taxon>
        <taxon>Actinomycetes</taxon>
        <taxon>Actinomycetales</taxon>
        <taxon>Actinomycetaceae</taxon>
        <taxon>Bowdeniella</taxon>
    </lineage>
</organism>
<dbReference type="GO" id="GO:0003677">
    <property type="term" value="F:DNA binding"/>
    <property type="evidence" value="ECO:0007669"/>
    <property type="project" value="InterPro"/>
</dbReference>
<dbReference type="GO" id="GO:0015627">
    <property type="term" value="C:type II protein secretion system complex"/>
    <property type="evidence" value="ECO:0007669"/>
    <property type="project" value="TreeGrafter"/>
</dbReference>
<evidence type="ECO:0000313" key="3">
    <source>
        <dbReference type="Proteomes" id="UP000199288"/>
    </source>
</evidence>
<dbReference type="InterPro" id="IPR003583">
    <property type="entry name" value="Hlx-hairpin-Hlx_DNA-bd_motif"/>
</dbReference>
<dbReference type="InterPro" id="IPR051675">
    <property type="entry name" value="Endo/Exo/Phosphatase_dom_1"/>
</dbReference>
<proteinExistence type="predicted"/>
<dbReference type="InterPro" id="IPR019554">
    <property type="entry name" value="Soluble_ligand-bd"/>
</dbReference>
<dbReference type="Proteomes" id="UP000199288">
    <property type="component" value="Unassembled WGS sequence"/>
</dbReference>
<feature type="domain" description="Helix-hairpin-helix DNA-binding motif class 1" evidence="1">
    <location>
        <begin position="145"/>
        <end position="164"/>
    </location>
</feature>
<protein>
    <submittedName>
        <fullName evidence="2">Competence protein ComEA</fullName>
    </submittedName>
</protein>
<reference evidence="3" key="1">
    <citation type="submission" date="2016-10" db="EMBL/GenBank/DDBJ databases">
        <authorList>
            <person name="Varghese N."/>
            <person name="Submissions S."/>
        </authorList>
    </citation>
    <scope>NUCLEOTIDE SEQUENCE [LARGE SCALE GENOMIC DNA]</scope>
    <source>
        <strain evidence="3">KPR-1</strain>
    </source>
</reference>
<dbReference type="Pfam" id="PF10531">
    <property type="entry name" value="SLBB"/>
    <property type="match status" value="1"/>
</dbReference>
<dbReference type="GO" id="GO:0006281">
    <property type="term" value="P:DNA repair"/>
    <property type="evidence" value="ECO:0007669"/>
    <property type="project" value="InterPro"/>
</dbReference>
<dbReference type="AlphaFoldDB" id="A0A1H3W209"/>
<sequence length="198" mass="19840">MLAGPRVVLALVALTLISAVAALGFHLATGTTATVIATPPATASPSGPVVVPEEPAAGADIVIYLTGEVEKPGVYTLPATARLTDAIAAAGGLRAGADPAAQNLARHLEDGEHIHVPKPGEAPPAAAGAATPAEGLINVNTATSEQLQQISGIGPALAERIINHRETNGPFTSVDALDDVSGIGPALLSRLREKVEAK</sequence>
<dbReference type="SMART" id="SM00278">
    <property type="entry name" value="HhH1"/>
    <property type="match status" value="2"/>
</dbReference>
<dbReference type="SUPFAM" id="SSF47781">
    <property type="entry name" value="RuvA domain 2-like"/>
    <property type="match status" value="1"/>
</dbReference>
<dbReference type="PANTHER" id="PTHR21180">
    <property type="entry name" value="ENDONUCLEASE/EXONUCLEASE/PHOSPHATASE FAMILY DOMAIN-CONTAINING PROTEIN 1"/>
    <property type="match status" value="1"/>
</dbReference>
<dbReference type="Pfam" id="PF12836">
    <property type="entry name" value="HHH_3"/>
    <property type="match status" value="1"/>
</dbReference>
<name>A0A1H3W209_9ACTO</name>
<accession>A0A1H3W209</accession>
<dbReference type="Gene3D" id="1.10.150.320">
    <property type="entry name" value="Photosystem II 12 kDa extrinsic protein"/>
    <property type="match status" value="1"/>
</dbReference>
<dbReference type="Gene3D" id="3.10.560.10">
    <property type="entry name" value="Outer membrane lipoprotein wza domain like"/>
    <property type="match status" value="1"/>
</dbReference>
<feature type="domain" description="Helix-hairpin-helix DNA-binding motif class 1" evidence="1">
    <location>
        <begin position="175"/>
        <end position="194"/>
    </location>
</feature>
<dbReference type="InterPro" id="IPR010994">
    <property type="entry name" value="RuvA_2-like"/>
</dbReference>
<dbReference type="InterPro" id="IPR004509">
    <property type="entry name" value="Competence_ComEA_HhH"/>
</dbReference>